<dbReference type="SUPFAM" id="SSF53335">
    <property type="entry name" value="S-adenosyl-L-methionine-dependent methyltransferases"/>
    <property type="match status" value="1"/>
</dbReference>
<dbReference type="eggNOG" id="COG3510">
    <property type="taxonomic scope" value="Bacteria"/>
</dbReference>
<dbReference type="Pfam" id="PF13578">
    <property type="entry name" value="Methyltransf_24"/>
    <property type="match status" value="1"/>
</dbReference>
<name>E1T6M2_BURSG</name>
<evidence type="ECO:0000313" key="1">
    <source>
        <dbReference type="EMBL" id="ADN57448.1"/>
    </source>
</evidence>
<dbReference type="HOGENOM" id="CLU_1140905_0_0_4"/>
<dbReference type="EMBL" id="CP002217">
    <property type="protein sequence ID" value="ADN57448.1"/>
    <property type="molecule type" value="Genomic_DNA"/>
</dbReference>
<evidence type="ECO:0008006" key="2">
    <source>
        <dbReference type="Google" id="ProtNLM"/>
    </source>
</evidence>
<protein>
    <recommendedName>
        <fullName evidence="2">Cephalosporin hydroxylase</fullName>
    </recommendedName>
</protein>
<dbReference type="InterPro" id="IPR029063">
    <property type="entry name" value="SAM-dependent_MTases_sf"/>
</dbReference>
<organism evidence="1">
    <name type="scientific">Burkholderia sp. (strain CCGE1003)</name>
    <dbReference type="NCBI Taxonomy" id="640512"/>
    <lineage>
        <taxon>Bacteria</taxon>
        <taxon>Pseudomonadati</taxon>
        <taxon>Pseudomonadota</taxon>
        <taxon>Betaproteobacteria</taxon>
        <taxon>Burkholderiales</taxon>
        <taxon>Burkholderiaceae</taxon>
        <taxon>Burkholderia</taxon>
    </lineage>
</organism>
<dbReference type="OrthoDB" id="9816564at2"/>
<reference evidence="1" key="1">
    <citation type="submission" date="2010-09" db="EMBL/GenBank/DDBJ databases">
        <title>Complete sequence of chromosome1 of Burkholderia sp. CCGE1003.</title>
        <authorList>
            <consortium name="US DOE Joint Genome Institute"/>
            <person name="Lucas S."/>
            <person name="Copeland A."/>
            <person name="Lapidus A."/>
            <person name="Cheng J.-F."/>
            <person name="Bruce D."/>
            <person name="Goodwin L."/>
            <person name="Pitluck S."/>
            <person name="Daligault H."/>
            <person name="Davenport K."/>
            <person name="Detter J.C."/>
            <person name="Han C."/>
            <person name="Tapia R."/>
            <person name="Land M."/>
            <person name="Hauser L."/>
            <person name="Jeffries C."/>
            <person name="Kyrpides N."/>
            <person name="Ivanova N."/>
            <person name="Ovchinnikova G."/>
            <person name="Martinez-Romero E."/>
            <person name="Rogel M.A."/>
            <person name="Auchtung J."/>
            <person name="Tiedje J.M."/>
            <person name="Woyke T."/>
        </authorList>
    </citation>
    <scope>NUCLEOTIDE SEQUENCE</scope>
    <source>
        <strain evidence="1">CCGE1003</strain>
    </source>
</reference>
<dbReference type="Gene3D" id="3.40.50.150">
    <property type="entry name" value="Vaccinia Virus protein VP39"/>
    <property type="match status" value="1"/>
</dbReference>
<gene>
    <name evidence="1" type="ordered locus">BC1003_1477</name>
</gene>
<proteinExistence type="predicted"/>
<dbReference type="AlphaFoldDB" id="E1T6M2"/>
<sequence length="243" mass="27860">MHNLNWKNETDFEMGGYTLRMHYEHGGSKIRSEGNEFLLMKAKNFLGHYTSLRPEDCRKVLELGVYQGGSFVFLDQLLNPEKISALELSATPIPALDQYVEKNSARAKIYYGTSQDDVSKLRQIVDEDFGGELDLVVDDASHFYEQTKTSFKTLFPLVRPGGLYIIEDWNWAFQDAFQSPDNGWFGVPSPANLMIELLEEMTRNGMISNIEVHRELWKIRRSTVEHGEIFTSQGRRGRSIGLL</sequence>
<dbReference type="KEGG" id="bgf:BC1003_1477"/>
<accession>E1T6M2</accession>